<reference evidence="9" key="1">
    <citation type="submission" date="2016-10" db="EMBL/GenBank/DDBJ databases">
        <authorList>
            <person name="Varghese N."/>
            <person name="Submissions S."/>
        </authorList>
    </citation>
    <scope>NUCLEOTIDE SEQUENCE [LARGE SCALE GENOMIC DNA]</scope>
    <source>
        <strain evidence="9">CGMCC 1.10223</strain>
    </source>
</reference>
<name>A0A1I2H5N0_9BACL</name>
<evidence type="ECO:0000256" key="1">
    <source>
        <dbReference type="ARBA" id="ARBA00010641"/>
    </source>
</evidence>
<dbReference type="PANTHER" id="PTHR43133:SF8">
    <property type="entry name" value="RNA POLYMERASE SIGMA FACTOR HI_1459-RELATED"/>
    <property type="match status" value="1"/>
</dbReference>
<dbReference type="InterPro" id="IPR036388">
    <property type="entry name" value="WH-like_DNA-bd_sf"/>
</dbReference>
<evidence type="ECO:0000259" key="7">
    <source>
        <dbReference type="Pfam" id="PF08281"/>
    </source>
</evidence>
<protein>
    <submittedName>
        <fullName evidence="8">RNA polymerase sigma factor, sigma-70 family</fullName>
    </submittedName>
</protein>
<keyword evidence="4" id="KW-0238">DNA-binding</keyword>
<proteinExistence type="inferred from homology"/>
<dbReference type="NCBIfam" id="TIGR02937">
    <property type="entry name" value="sigma70-ECF"/>
    <property type="match status" value="1"/>
</dbReference>
<dbReference type="AlphaFoldDB" id="A0A1I2H5N0"/>
<keyword evidence="2" id="KW-0805">Transcription regulation</keyword>
<keyword evidence="3" id="KW-0731">Sigma factor</keyword>
<dbReference type="Proteomes" id="UP000183410">
    <property type="component" value="Unassembled WGS sequence"/>
</dbReference>
<dbReference type="GO" id="GO:0016987">
    <property type="term" value="F:sigma factor activity"/>
    <property type="evidence" value="ECO:0007669"/>
    <property type="project" value="UniProtKB-KW"/>
</dbReference>
<evidence type="ECO:0000259" key="6">
    <source>
        <dbReference type="Pfam" id="PF04542"/>
    </source>
</evidence>
<accession>A0A1I2H5N0</accession>
<dbReference type="SUPFAM" id="SSF88946">
    <property type="entry name" value="Sigma2 domain of RNA polymerase sigma factors"/>
    <property type="match status" value="1"/>
</dbReference>
<comment type="similarity">
    <text evidence="1">Belongs to the sigma-70 factor family. ECF subfamily.</text>
</comment>
<dbReference type="InterPro" id="IPR007627">
    <property type="entry name" value="RNA_pol_sigma70_r2"/>
</dbReference>
<evidence type="ECO:0000313" key="9">
    <source>
        <dbReference type="Proteomes" id="UP000183410"/>
    </source>
</evidence>
<evidence type="ECO:0000256" key="2">
    <source>
        <dbReference type="ARBA" id="ARBA00023015"/>
    </source>
</evidence>
<organism evidence="8 9">
    <name type="scientific">Paenibacillus algorifonticola</name>
    <dbReference type="NCBI Taxonomy" id="684063"/>
    <lineage>
        <taxon>Bacteria</taxon>
        <taxon>Bacillati</taxon>
        <taxon>Bacillota</taxon>
        <taxon>Bacilli</taxon>
        <taxon>Bacillales</taxon>
        <taxon>Paenibacillaceae</taxon>
        <taxon>Paenibacillus</taxon>
    </lineage>
</organism>
<evidence type="ECO:0000256" key="5">
    <source>
        <dbReference type="ARBA" id="ARBA00023163"/>
    </source>
</evidence>
<keyword evidence="5" id="KW-0804">Transcription</keyword>
<dbReference type="GO" id="GO:0006352">
    <property type="term" value="P:DNA-templated transcription initiation"/>
    <property type="evidence" value="ECO:0007669"/>
    <property type="project" value="InterPro"/>
</dbReference>
<dbReference type="RefSeq" id="WP_052736830.1">
    <property type="nucleotide sequence ID" value="NZ_FONN01000020.1"/>
</dbReference>
<dbReference type="EMBL" id="FONN01000020">
    <property type="protein sequence ID" value="SFF24868.1"/>
    <property type="molecule type" value="Genomic_DNA"/>
</dbReference>
<dbReference type="InterPro" id="IPR013325">
    <property type="entry name" value="RNA_pol_sigma_r2"/>
</dbReference>
<dbReference type="Pfam" id="PF08281">
    <property type="entry name" value="Sigma70_r4_2"/>
    <property type="match status" value="1"/>
</dbReference>
<feature type="domain" description="RNA polymerase sigma factor 70 region 4 type 2" evidence="7">
    <location>
        <begin position="163"/>
        <end position="213"/>
    </location>
</feature>
<dbReference type="InterPro" id="IPR013249">
    <property type="entry name" value="RNA_pol_sigma70_r4_t2"/>
</dbReference>
<dbReference type="Pfam" id="PF04542">
    <property type="entry name" value="Sigma70_r2"/>
    <property type="match status" value="1"/>
</dbReference>
<evidence type="ECO:0000313" key="8">
    <source>
        <dbReference type="EMBL" id="SFF24868.1"/>
    </source>
</evidence>
<keyword evidence="9" id="KW-1185">Reference proteome</keyword>
<dbReference type="SUPFAM" id="SSF88659">
    <property type="entry name" value="Sigma3 and sigma4 domains of RNA polymerase sigma factors"/>
    <property type="match status" value="1"/>
</dbReference>
<dbReference type="CDD" id="cd06171">
    <property type="entry name" value="Sigma70_r4"/>
    <property type="match status" value="1"/>
</dbReference>
<evidence type="ECO:0000256" key="4">
    <source>
        <dbReference type="ARBA" id="ARBA00023125"/>
    </source>
</evidence>
<dbReference type="Gene3D" id="1.10.1740.10">
    <property type="match status" value="1"/>
</dbReference>
<dbReference type="Gene3D" id="1.10.10.10">
    <property type="entry name" value="Winged helix-like DNA-binding domain superfamily/Winged helix DNA-binding domain"/>
    <property type="match status" value="1"/>
</dbReference>
<dbReference type="GO" id="GO:0003677">
    <property type="term" value="F:DNA binding"/>
    <property type="evidence" value="ECO:0007669"/>
    <property type="project" value="UniProtKB-KW"/>
</dbReference>
<dbReference type="InterPro" id="IPR014284">
    <property type="entry name" value="RNA_pol_sigma-70_dom"/>
</dbReference>
<feature type="domain" description="RNA polymerase sigma-70 region 2" evidence="6">
    <location>
        <begin position="61"/>
        <end position="127"/>
    </location>
</feature>
<dbReference type="InterPro" id="IPR039425">
    <property type="entry name" value="RNA_pol_sigma-70-like"/>
</dbReference>
<evidence type="ECO:0000256" key="3">
    <source>
        <dbReference type="ARBA" id="ARBA00023082"/>
    </source>
</evidence>
<dbReference type="PANTHER" id="PTHR43133">
    <property type="entry name" value="RNA POLYMERASE ECF-TYPE SIGMA FACTO"/>
    <property type="match status" value="1"/>
</dbReference>
<gene>
    <name evidence="8" type="ORF">SAMN04487969_12025</name>
</gene>
<dbReference type="InterPro" id="IPR013324">
    <property type="entry name" value="RNA_pol_sigma_r3/r4-like"/>
</dbReference>
<sequence>MRQRLLRWSGAFLFFSKNVVAGAGDDRGSGVYYNGKGESKIQDEAWLIALRDGGPAEFQSFVQEYGAHIYKTVYAVLHSPHDAEDVTQEVLLQIHRSLPECRLEGFKTWVTRIAVNRAIDWKRSKARKPEELSEYVDYLGPDTDGQGAAMPAERAAIEREEKRYIREQVEQLPDNYREVVNAYYIEQKSYEEISSSTGLERKSVESRLYRARNWIKRHWRREDFE</sequence>